<reference evidence="2 3" key="1">
    <citation type="submission" date="2019-05" db="EMBL/GenBank/DDBJ databases">
        <title>Another draft genome of Portunus trituberculatus and its Hox gene families provides insights of decapod evolution.</title>
        <authorList>
            <person name="Jeong J.-H."/>
            <person name="Song I."/>
            <person name="Kim S."/>
            <person name="Choi T."/>
            <person name="Kim D."/>
            <person name="Ryu S."/>
            <person name="Kim W."/>
        </authorList>
    </citation>
    <scope>NUCLEOTIDE SEQUENCE [LARGE SCALE GENOMIC DNA]</scope>
    <source>
        <tissue evidence="2">Muscle</tissue>
    </source>
</reference>
<gene>
    <name evidence="2" type="ORF">E2C01_028199</name>
</gene>
<name>A0A5B7ENP8_PORTR</name>
<organism evidence="2 3">
    <name type="scientific">Portunus trituberculatus</name>
    <name type="common">Swimming crab</name>
    <name type="synonym">Neptunus trituberculatus</name>
    <dbReference type="NCBI Taxonomy" id="210409"/>
    <lineage>
        <taxon>Eukaryota</taxon>
        <taxon>Metazoa</taxon>
        <taxon>Ecdysozoa</taxon>
        <taxon>Arthropoda</taxon>
        <taxon>Crustacea</taxon>
        <taxon>Multicrustacea</taxon>
        <taxon>Malacostraca</taxon>
        <taxon>Eumalacostraca</taxon>
        <taxon>Eucarida</taxon>
        <taxon>Decapoda</taxon>
        <taxon>Pleocyemata</taxon>
        <taxon>Brachyura</taxon>
        <taxon>Eubrachyura</taxon>
        <taxon>Portunoidea</taxon>
        <taxon>Portunidae</taxon>
        <taxon>Portuninae</taxon>
        <taxon>Portunus</taxon>
    </lineage>
</organism>
<keyword evidence="3" id="KW-1185">Reference proteome</keyword>
<proteinExistence type="predicted"/>
<evidence type="ECO:0000313" key="2">
    <source>
        <dbReference type="EMBL" id="MPC34799.1"/>
    </source>
</evidence>
<protein>
    <submittedName>
        <fullName evidence="2">Uncharacterized protein</fullName>
    </submittedName>
</protein>
<dbReference type="EMBL" id="VSRR010003133">
    <property type="protein sequence ID" value="MPC34799.1"/>
    <property type="molecule type" value="Genomic_DNA"/>
</dbReference>
<sequence length="187" mass="21133">MTDTYYYTCLGDTTTANSSSSTRIARLRHGAESPPAGRAPRRTPLQTRFVILVFAACKAWREAAEAQTHRRRCKRGQKSKAVRDERHGLIGFRRRNNGTKDRRQRRKRLSDCFKAPQQRSALSVEYQGYEHIKASRSHLSLSRQARHGMGRKWMEGSIHAIMHSTSLVMACHGTSAGKVMPHATGLT</sequence>
<dbReference type="Proteomes" id="UP000324222">
    <property type="component" value="Unassembled WGS sequence"/>
</dbReference>
<feature type="region of interest" description="Disordered" evidence="1">
    <location>
        <begin position="20"/>
        <end position="41"/>
    </location>
</feature>
<accession>A0A5B7ENP8</accession>
<evidence type="ECO:0000256" key="1">
    <source>
        <dbReference type="SAM" id="MobiDB-lite"/>
    </source>
</evidence>
<comment type="caution">
    <text evidence="2">The sequence shown here is derived from an EMBL/GenBank/DDBJ whole genome shotgun (WGS) entry which is preliminary data.</text>
</comment>
<dbReference type="AlphaFoldDB" id="A0A5B7ENP8"/>
<evidence type="ECO:0000313" key="3">
    <source>
        <dbReference type="Proteomes" id="UP000324222"/>
    </source>
</evidence>